<gene>
    <name evidence="1" type="ORF">J4734_22740</name>
</gene>
<name>A0A939NSM7_KLEPN</name>
<dbReference type="AlphaFoldDB" id="A0A939NSM7"/>
<dbReference type="Proteomes" id="UP000664620">
    <property type="component" value="Unassembled WGS sequence"/>
</dbReference>
<evidence type="ECO:0000313" key="1">
    <source>
        <dbReference type="EMBL" id="MBO2029539.1"/>
    </source>
</evidence>
<accession>A0A939NSM7</accession>
<comment type="caution">
    <text evidence="1">The sequence shown here is derived from an EMBL/GenBank/DDBJ whole genome shotgun (WGS) entry which is preliminary data.</text>
</comment>
<reference evidence="1" key="1">
    <citation type="submission" date="2021-03" db="EMBL/GenBank/DDBJ databases">
        <title>Molecular epidemiology and mechanisms of colistin and carbapenem resistance in Enterobacteriaceae from clinical isolates, the environment and porcine samples in Pretoria, South Africa.</title>
        <authorList>
            <person name="Bogoshi D."/>
            <person name="Mbelle N.M."/>
            <person name="Naidoo V."/>
            <person name="Osei Sekyere J."/>
        </authorList>
    </citation>
    <scope>NUCLEOTIDE SEQUENCE</scope>
    <source>
        <strain evidence="1">C034</strain>
    </source>
</reference>
<evidence type="ECO:0000313" key="2">
    <source>
        <dbReference type="Proteomes" id="UP000664620"/>
    </source>
</evidence>
<sequence>MGESVQRWLYGSRYDHRRRLTFKGERRAHQCCDAVLPGHSPELAHRSWRGGMAMTRH</sequence>
<proteinExistence type="predicted"/>
<dbReference type="EMBL" id="JAGETO010000116">
    <property type="protein sequence ID" value="MBO2029539.1"/>
    <property type="molecule type" value="Genomic_DNA"/>
</dbReference>
<organism evidence="1 2">
    <name type="scientific">Klebsiella pneumoniae</name>
    <dbReference type="NCBI Taxonomy" id="573"/>
    <lineage>
        <taxon>Bacteria</taxon>
        <taxon>Pseudomonadati</taxon>
        <taxon>Pseudomonadota</taxon>
        <taxon>Gammaproteobacteria</taxon>
        <taxon>Enterobacterales</taxon>
        <taxon>Enterobacteriaceae</taxon>
        <taxon>Klebsiella/Raoultella group</taxon>
        <taxon>Klebsiella</taxon>
        <taxon>Klebsiella pneumoniae complex</taxon>
    </lineage>
</organism>
<protein>
    <submittedName>
        <fullName evidence="1">Uncharacterized protein</fullName>
    </submittedName>
</protein>